<dbReference type="InParanoid" id="A0A1J7IWY7"/>
<feature type="transmembrane region" description="Helical" evidence="1">
    <location>
        <begin position="282"/>
        <end position="302"/>
    </location>
</feature>
<keyword evidence="1" id="KW-1133">Transmembrane helix</keyword>
<dbReference type="InterPro" id="IPR009571">
    <property type="entry name" value="SUR7/Rim9-like_fungi"/>
</dbReference>
<sequence>MKLHIPLAVPILCSLAATILAFLVLFAGKSPNFMEDAHIIMLNTSSLGKNLVPTATSGGGDQPSTTSSECSGLPGFLAKGCSAATSAVGSVATEAAGFFSDVENDIADKLAAKLGIKEFYSLHVMDACEGDFSPNATATDAAYNVSSCTEPLKTAQYNITAKFDHELAVGPLKLNLADLGFTKDLQDEFNKIPHLLMALAVIYILAVGFTGLSFLGSVAALGLFNSAKARLVVLANLGMAGLAAILLLVGSLTTTVGAREAAHKLDDLGEDIGLRATAGGKFLGMTWAAAGLMIIAVGYWGWEVVQSRKRGVGRFEEKVGGGRYSAESYSQPRYQPEFRARY</sequence>
<evidence type="ECO:0000256" key="1">
    <source>
        <dbReference type="SAM" id="Phobius"/>
    </source>
</evidence>
<dbReference type="PANTHER" id="PTHR28019:SF7">
    <property type="entry name" value="SUR7 PROTEIN"/>
    <property type="match status" value="1"/>
</dbReference>
<dbReference type="PANTHER" id="PTHR28019">
    <property type="entry name" value="CELL MEMBRANE PROTEIN YLR413W-RELATED"/>
    <property type="match status" value="1"/>
</dbReference>
<keyword evidence="1" id="KW-0812">Transmembrane</keyword>
<organism evidence="2 3">
    <name type="scientific">Coniochaeta ligniaria NRRL 30616</name>
    <dbReference type="NCBI Taxonomy" id="1408157"/>
    <lineage>
        <taxon>Eukaryota</taxon>
        <taxon>Fungi</taxon>
        <taxon>Dikarya</taxon>
        <taxon>Ascomycota</taxon>
        <taxon>Pezizomycotina</taxon>
        <taxon>Sordariomycetes</taxon>
        <taxon>Sordariomycetidae</taxon>
        <taxon>Coniochaetales</taxon>
        <taxon>Coniochaetaceae</taxon>
        <taxon>Coniochaeta</taxon>
    </lineage>
</organism>
<feature type="transmembrane region" description="Helical" evidence="1">
    <location>
        <begin position="195"/>
        <end position="224"/>
    </location>
</feature>
<evidence type="ECO:0008006" key="4">
    <source>
        <dbReference type="Google" id="ProtNLM"/>
    </source>
</evidence>
<keyword evidence="3" id="KW-1185">Reference proteome</keyword>
<dbReference type="GO" id="GO:0031505">
    <property type="term" value="P:fungal-type cell wall organization"/>
    <property type="evidence" value="ECO:0007669"/>
    <property type="project" value="TreeGrafter"/>
</dbReference>
<dbReference type="InterPro" id="IPR052413">
    <property type="entry name" value="SUR7_domain"/>
</dbReference>
<reference evidence="2 3" key="1">
    <citation type="submission" date="2016-10" db="EMBL/GenBank/DDBJ databases">
        <title>Draft genome sequence of Coniochaeta ligniaria NRRL30616, a lignocellulolytic fungus for bioabatement of inhibitors in plant biomass hydrolysates.</title>
        <authorList>
            <consortium name="DOE Joint Genome Institute"/>
            <person name="Jimenez D.J."/>
            <person name="Hector R.E."/>
            <person name="Riley R."/>
            <person name="Sun H."/>
            <person name="Grigoriev I.V."/>
            <person name="Van Elsas J.D."/>
            <person name="Nichols N.N."/>
        </authorList>
    </citation>
    <scope>NUCLEOTIDE SEQUENCE [LARGE SCALE GENOMIC DNA]</scope>
    <source>
        <strain evidence="2 3">NRRL 30616</strain>
    </source>
</reference>
<keyword evidence="1" id="KW-0472">Membrane</keyword>
<dbReference type="Pfam" id="PF06687">
    <property type="entry name" value="SUR7"/>
    <property type="match status" value="1"/>
</dbReference>
<proteinExistence type="predicted"/>
<accession>A0A1J7IWY7</accession>
<gene>
    <name evidence="2" type="ORF">CONLIGDRAFT_572961</name>
</gene>
<dbReference type="EMBL" id="KV875095">
    <property type="protein sequence ID" value="OIW32207.1"/>
    <property type="molecule type" value="Genomic_DNA"/>
</dbReference>
<evidence type="ECO:0000313" key="2">
    <source>
        <dbReference type="EMBL" id="OIW32207.1"/>
    </source>
</evidence>
<dbReference type="AlphaFoldDB" id="A0A1J7IWY7"/>
<dbReference type="Proteomes" id="UP000182658">
    <property type="component" value="Unassembled WGS sequence"/>
</dbReference>
<name>A0A1J7IWY7_9PEZI</name>
<dbReference type="GO" id="GO:0051285">
    <property type="term" value="C:cell cortex of cell tip"/>
    <property type="evidence" value="ECO:0007669"/>
    <property type="project" value="TreeGrafter"/>
</dbReference>
<feature type="transmembrane region" description="Helical" evidence="1">
    <location>
        <begin position="231"/>
        <end position="250"/>
    </location>
</feature>
<protein>
    <recommendedName>
        <fullName evidence="4">Sur7 protein</fullName>
    </recommendedName>
</protein>
<dbReference type="OrthoDB" id="4159154at2759"/>
<dbReference type="GO" id="GO:0005886">
    <property type="term" value="C:plasma membrane"/>
    <property type="evidence" value="ECO:0007669"/>
    <property type="project" value="InterPro"/>
</dbReference>
<evidence type="ECO:0000313" key="3">
    <source>
        <dbReference type="Proteomes" id="UP000182658"/>
    </source>
</evidence>
<dbReference type="STRING" id="1408157.A0A1J7IWY7"/>